<accession>A0A3N2RP40</accession>
<comment type="caution">
    <text evidence="2">The sequence shown here is derived from an EMBL/GenBank/DDBJ whole genome shotgun (WGS) entry which is preliminary data.</text>
</comment>
<dbReference type="EMBL" id="RCTY01000004">
    <property type="protein sequence ID" value="ROU09091.1"/>
    <property type="molecule type" value="Genomic_DNA"/>
</dbReference>
<feature type="chain" id="PRO_5018290522" evidence="1">
    <location>
        <begin position="38"/>
        <end position="168"/>
    </location>
</feature>
<dbReference type="AlphaFoldDB" id="A0A3N2RP40"/>
<evidence type="ECO:0000313" key="2">
    <source>
        <dbReference type="EMBL" id="ROU09091.1"/>
    </source>
</evidence>
<feature type="signal peptide" evidence="1">
    <location>
        <begin position="1"/>
        <end position="37"/>
    </location>
</feature>
<keyword evidence="1" id="KW-0732">Signal</keyword>
<organism evidence="2 3">
    <name type="scientific">Lysobacter enzymogenes</name>
    <dbReference type="NCBI Taxonomy" id="69"/>
    <lineage>
        <taxon>Bacteria</taxon>
        <taxon>Pseudomonadati</taxon>
        <taxon>Pseudomonadota</taxon>
        <taxon>Gammaproteobacteria</taxon>
        <taxon>Lysobacterales</taxon>
        <taxon>Lysobacteraceae</taxon>
        <taxon>Lysobacter</taxon>
    </lineage>
</organism>
<dbReference type="InterPro" id="IPR021957">
    <property type="entry name" value="DUF3574"/>
</dbReference>
<evidence type="ECO:0000256" key="1">
    <source>
        <dbReference type="SAM" id="SignalP"/>
    </source>
</evidence>
<protein>
    <submittedName>
        <fullName evidence="2">DUF3574 domain-containing protein</fullName>
    </submittedName>
</protein>
<sequence length="168" mass="18116">MPPAPAQYAGACRLFGRSPMLRLFSFAIAVCALSACASLAPLPVKPGDPSACTERRQDRVLFGMNSPDGPVSEAQWQAFLADVVTPRFPAGLTVYQAKGQWRGDSGQVEQEDSRAIDLIHPDTAGERKRVVEIAEEYKRRFKQEAVLIVSAPVRACFAAAAKPSGRVG</sequence>
<dbReference type="Pfam" id="PF12098">
    <property type="entry name" value="DUF3574"/>
    <property type="match status" value="1"/>
</dbReference>
<proteinExistence type="predicted"/>
<gene>
    <name evidence="2" type="ORF">D9T17_01455</name>
</gene>
<dbReference type="Proteomes" id="UP000275910">
    <property type="component" value="Unassembled WGS sequence"/>
</dbReference>
<name>A0A3N2RP40_LYSEN</name>
<reference evidence="2 3" key="1">
    <citation type="submission" date="2018-10" db="EMBL/GenBank/DDBJ databases">
        <title>The genome of Lysobacter enzymogenes OH11.</title>
        <authorList>
            <person name="Liu F."/>
            <person name="Zhao Y."/>
            <person name="Qian G."/>
            <person name="Chen Y."/>
            <person name="Xu H."/>
        </authorList>
    </citation>
    <scope>NUCLEOTIDE SEQUENCE [LARGE SCALE GENOMIC DNA]</scope>
    <source>
        <strain evidence="2 3">OH11</strain>
    </source>
</reference>
<evidence type="ECO:0000313" key="3">
    <source>
        <dbReference type="Proteomes" id="UP000275910"/>
    </source>
</evidence>